<comment type="caution">
    <text evidence="1">The sequence shown here is derived from an EMBL/GenBank/DDBJ whole genome shotgun (WGS) entry which is preliminary data.</text>
</comment>
<dbReference type="EMBL" id="BARS01006619">
    <property type="protein sequence ID" value="GAF71246.1"/>
    <property type="molecule type" value="Genomic_DNA"/>
</dbReference>
<organism evidence="1">
    <name type="scientific">marine sediment metagenome</name>
    <dbReference type="NCBI Taxonomy" id="412755"/>
    <lineage>
        <taxon>unclassified sequences</taxon>
        <taxon>metagenomes</taxon>
        <taxon>ecological metagenomes</taxon>
    </lineage>
</organism>
<accession>X0S7P7</accession>
<gene>
    <name evidence="1" type="ORF">S01H1_12870</name>
</gene>
<proteinExistence type="predicted"/>
<dbReference type="AlphaFoldDB" id="X0S7P7"/>
<sequence>FTAVTDSGSSGANQHMAVLAFGSNIRLKYVVAVDDAASYTFTVKGYGKGNF</sequence>
<reference evidence="1" key="1">
    <citation type="journal article" date="2014" name="Front. Microbiol.">
        <title>High frequency of phylogenetically diverse reductive dehalogenase-homologous genes in deep subseafloor sedimentary metagenomes.</title>
        <authorList>
            <person name="Kawai M."/>
            <person name="Futagami T."/>
            <person name="Toyoda A."/>
            <person name="Takaki Y."/>
            <person name="Nishi S."/>
            <person name="Hori S."/>
            <person name="Arai W."/>
            <person name="Tsubouchi T."/>
            <person name="Morono Y."/>
            <person name="Uchiyama I."/>
            <person name="Ito T."/>
            <person name="Fujiyama A."/>
            <person name="Inagaki F."/>
            <person name="Takami H."/>
        </authorList>
    </citation>
    <scope>NUCLEOTIDE SEQUENCE</scope>
    <source>
        <strain evidence="1">Expedition CK06-06</strain>
    </source>
</reference>
<feature type="non-terminal residue" evidence="1">
    <location>
        <position position="1"/>
    </location>
</feature>
<protein>
    <submittedName>
        <fullName evidence="1">Uncharacterized protein</fullName>
    </submittedName>
</protein>
<name>X0S7P7_9ZZZZ</name>
<evidence type="ECO:0000313" key="1">
    <source>
        <dbReference type="EMBL" id="GAF71246.1"/>
    </source>
</evidence>